<dbReference type="RefSeq" id="XP_022515795.1">
    <property type="nucleotide sequence ID" value="XM_022652051.1"/>
</dbReference>
<dbReference type="Proteomes" id="UP000077002">
    <property type="component" value="Unassembled WGS sequence"/>
</dbReference>
<feature type="compositionally biased region" description="Polar residues" evidence="1">
    <location>
        <begin position="87"/>
        <end position="98"/>
    </location>
</feature>
<dbReference type="OrthoDB" id="10339449at2759"/>
<comment type="caution">
    <text evidence="2">The sequence shown here is derived from an EMBL/GenBank/DDBJ whole genome shotgun (WGS) entry which is preliminary data.</text>
</comment>
<dbReference type="AlphaFoldDB" id="A0A177FHT3"/>
<feature type="region of interest" description="Disordered" evidence="1">
    <location>
        <begin position="40"/>
        <end position="102"/>
    </location>
</feature>
<reference evidence="2 3" key="1">
    <citation type="submission" date="2016-03" db="EMBL/GenBank/DDBJ databases">
        <title>Draft genome sequence of the Fonsecaea monophora CBS 269.37.</title>
        <authorList>
            <person name="Bombassaro A."/>
            <person name="Vinicius W.A."/>
            <person name="De Hoog S."/>
            <person name="Sun J."/>
            <person name="Souza E.M."/>
            <person name="Raittz R.T."/>
            <person name="Costa F."/>
            <person name="Leao A.C."/>
            <person name="Tadra-Sfeir M.Z."/>
            <person name="Baura V."/>
            <person name="Balsanelli E."/>
            <person name="Pedrosa F.O."/>
            <person name="Moreno L.F."/>
            <person name="Steffens M.B."/>
            <person name="Xi L."/>
            <person name="Bocca A.L."/>
            <person name="Felipe M.S."/>
            <person name="Teixeira M."/>
            <person name="Telles Filho F.Q."/>
            <person name="Azevedo C.M."/>
            <person name="Gomes R."/>
            <person name="Vicente V.A."/>
        </authorList>
    </citation>
    <scope>NUCLEOTIDE SEQUENCE [LARGE SCALE GENOMIC DNA]</scope>
    <source>
        <strain evidence="2 3">CBS 269.37</strain>
    </source>
</reference>
<feature type="region of interest" description="Disordered" evidence="1">
    <location>
        <begin position="172"/>
        <end position="194"/>
    </location>
</feature>
<keyword evidence="3" id="KW-1185">Reference proteome</keyword>
<dbReference type="GeneID" id="34597247"/>
<accession>A0A177FHT3</accession>
<name>A0A177FHT3_9EURO</name>
<feature type="region of interest" description="Disordered" evidence="1">
    <location>
        <begin position="587"/>
        <end position="611"/>
    </location>
</feature>
<protein>
    <submittedName>
        <fullName evidence="2">Uncharacterized protein</fullName>
    </submittedName>
</protein>
<dbReference type="EMBL" id="LVKK01000008">
    <property type="protein sequence ID" value="OAG43843.1"/>
    <property type="molecule type" value="Genomic_DNA"/>
</dbReference>
<evidence type="ECO:0000256" key="1">
    <source>
        <dbReference type="SAM" id="MobiDB-lite"/>
    </source>
</evidence>
<feature type="region of interest" description="Disordered" evidence="1">
    <location>
        <begin position="463"/>
        <end position="483"/>
    </location>
</feature>
<evidence type="ECO:0000313" key="3">
    <source>
        <dbReference type="Proteomes" id="UP000077002"/>
    </source>
</evidence>
<sequence>MRDTKIEENLARMNWKSIREVQMPRGETKADTPELLKLKGAQLQIKGDTHQATKDEEPKSSKRPRKEAKDSTPTAENVSKKPKTNRPQKVTTDSTALEITTIDPSKRLGIFRDGEMAKLELAGLEMPVDKAPAKEKRKFKAAIVSAVGATEKMYQKRLGTSPGRGHLKFDEERGREDEVAGDSTASIQGLGGSETNKMSTASKYLLRNIGYAVTQRKLKTFNPDGTSKTKKKISDAERYPKLSRDHPNWKKAFTKDQIEEIINTYRSDKQERHKNAPAYFDNRGFLRLSKELNNTIIEEWVEKAQPLLRVRQEWLQTCDENSSEDRPEPQWPDDLWPEKVVRGLLANATSTLGRLHSQGLLNAKGNYREAPLKKVGNVHDASGRFVRTSYLPGGLRPVNKLGTNECIAMVLGQHIDENAKGDPKQRLDIARSTFNKAVLSFVEDKVRIDESIQAVLKSIKEKARDDAEELRESTPSDDSGQESTHLWFNRLASMEMLDNEVDRYEESSGWDSSESEADANNVFVDKKEVDDLLRDMATEEETTMTTRLRPRKSSMLKNVIQCALGVVDRASVPEELINMQLDVARDIHDREDSGSEEEQGSDVSNGTNAPA</sequence>
<organism evidence="2 3">
    <name type="scientific">Fonsecaea monophora</name>
    <dbReference type="NCBI Taxonomy" id="254056"/>
    <lineage>
        <taxon>Eukaryota</taxon>
        <taxon>Fungi</taxon>
        <taxon>Dikarya</taxon>
        <taxon>Ascomycota</taxon>
        <taxon>Pezizomycotina</taxon>
        <taxon>Eurotiomycetes</taxon>
        <taxon>Chaetothyriomycetidae</taxon>
        <taxon>Chaetothyriales</taxon>
        <taxon>Herpotrichiellaceae</taxon>
        <taxon>Fonsecaea</taxon>
    </lineage>
</organism>
<proteinExistence type="predicted"/>
<feature type="compositionally biased region" description="Basic and acidic residues" evidence="1">
    <location>
        <begin position="47"/>
        <end position="60"/>
    </location>
</feature>
<feature type="compositionally biased region" description="Basic and acidic residues" evidence="1">
    <location>
        <begin position="463"/>
        <end position="474"/>
    </location>
</feature>
<evidence type="ECO:0000313" key="2">
    <source>
        <dbReference type="EMBL" id="OAG43843.1"/>
    </source>
</evidence>
<gene>
    <name evidence="2" type="ORF">AYO21_02070</name>
</gene>
<feature type="compositionally biased region" description="Polar residues" evidence="1">
    <location>
        <begin position="183"/>
        <end position="194"/>
    </location>
</feature>